<dbReference type="EMBL" id="QRTC01000002">
    <property type="protein sequence ID" value="RGQ44288.1"/>
    <property type="molecule type" value="Genomic_DNA"/>
</dbReference>
<comment type="caution">
    <text evidence="2">The sequence shown here is derived from an EMBL/GenBank/DDBJ whole genome shotgun (WGS) entry which is preliminary data.</text>
</comment>
<feature type="transmembrane region" description="Helical" evidence="1">
    <location>
        <begin position="50"/>
        <end position="72"/>
    </location>
</feature>
<feature type="transmembrane region" description="Helical" evidence="1">
    <location>
        <begin position="12"/>
        <end position="38"/>
    </location>
</feature>
<accession>A0A412B0Y0</accession>
<keyword evidence="1" id="KW-0812">Transmembrane</keyword>
<evidence type="ECO:0008006" key="4">
    <source>
        <dbReference type="Google" id="ProtNLM"/>
    </source>
</evidence>
<keyword evidence="1" id="KW-0472">Membrane</keyword>
<protein>
    <recommendedName>
        <fullName evidence="4">DUF4870 domain-containing protein</fullName>
    </recommendedName>
</protein>
<proteinExistence type="predicted"/>
<dbReference type="Proteomes" id="UP000284751">
    <property type="component" value="Unassembled WGS sequence"/>
</dbReference>
<evidence type="ECO:0000313" key="2">
    <source>
        <dbReference type="EMBL" id="RGQ44288.1"/>
    </source>
</evidence>
<evidence type="ECO:0000313" key="3">
    <source>
        <dbReference type="Proteomes" id="UP000284751"/>
    </source>
</evidence>
<gene>
    <name evidence="2" type="ORF">DWY99_01245</name>
</gene>
<evidence type="ECO:0000256" key="1">
    <source>
        <dbReference type="SAM" id="Phobius"/>
    </source>
</evidence>
<name>A0A412B0Y0_9FIRM</name>
<organism evidence="2 3">
    <name type="scientific">[Clostridium] leptum</name>
    <dbReference type="NCBI Taxonomy" id="1535"/>
    <lineage>
        <taxon>Bacteria</taxon>
        <taxon>Bacillati</taxon>
        <taxon>Bacillota</taxon>
        <taxon>Clostridia</taxon>
        <taxon>Eubacteriales</taxon>
        <taxon>Oscillospiraceae</taxon>
        <taxon>Oscillospiraceae incertae sedis</taxon>
    </lineage>
</organism>
<keyword evidence="1" id="KW-1133">Transmembrane helix</keyword>
<feature type="transmembrane region" description="Helical" evidence="1">
    <location>
        <begin position="84"/>
        <end position="106"/>
    </location>
</feature>
<sequence>MQKGKYGVCLWFYALVAFILAFLGQILLGGLLLGFVIVAEKNEWLTRQVIQAFFLTIIVSVINAVLDLLNIFGNVPIVGTAVGVVFNVISTIVSIVVLVFVIIAMVKVVKGQEANMPLLSKLANRAYGIIEKKVYTQAAPANYAQPQAPQAPQVPVQPQVLRLPKPGAASESSEPHPASIS</sequence>
<dbReference type="AlphaFoldDB" id="A0A412B0Y0"/>
<reference evidence="2 3" key="1">
    <citation type="submission" date="2018-08" db="EMBL/GenBank/DDBJ databases">
        <title>A genome reference for cultivated species of the human gut microbiota.</title>
        <authorList>
            <person name="Zou Y."/>
            <person name="Xue W."/>
            <person name="Luo G."/>
        </authorList>
    </citation>
    <scope>NUCLEOTIDE SEQUENCE [LARGE SCALE GENOMIC DNA]</scope>
    <source>
        <strain evidence="2 3">AF28-26</strain>
    </source>
</reference>